<dbReference type="GO" id="GO:0008234">
    <property type="term" value="F:cysteine-type peptidase activity"/>
    <property type="evidence" value="ECO:0007669"/>
    <property type="project" value="UniProtKB-KW"/>
</dbReference>
<evidence type="ECO:0000256" key="7">
    <source>
        <dbReference type="ARBA" id="ARBA00022741"/>
    </source>
</evidence>
<dbReference type="GO" id="GO:0003723">
    <property type="term" value="F:RNA binding"/>
    <property type="evidence" value="ECO:0007669"/>
    <property type="project" value="InterPro"/>
</dbReference>
<dbReference type="PROSITE" id="PS50507">
    <property type="entry name" value="RDRP_SSRNA_POS"/>
    <property type="match status" value="1"/>
</dbReference>
<dbReference type="Pfam" id="PF00910">
    <property type="entry name" value="RNA_helicase"/>
    <property type="match status" value="1"/>
</dbReference>
<evidence type="ECO:0000256" key="10">
    <source>
        <dbReference type="ARBA" id="ARBA00022840"/>
    </source>
</evidence>
<protein>
    <recommendedName>
        <fullName evidence="1">RNA1 polyprotein</fullName>
    </recommendedName>
</protein>
<keyword evidence="11" id="KW-0693">Viral RNA replication</keyword>
<accession>A0A8F5GDR7</accession>
<keyword evidence="4" id="KW-0808">Transferase</keyword>
<dbReference type="InterPro" id="IPR007094">
    <property type="entry name" value="RNA-dir_pol_PSvirus"/>
</dbReference>
<keyword evidence="8" id="KW-0378">Hydrolase</keyword>
<evidence type="ECO:0000313" key="16">
    <source>
        <dbReference type="EMBL" id="QXM11737.1"/>
    </source>
</evidence>
<feature type="transmembrane region" description="Helical" evidence="13">
    <location>
        <begin position="321"/>
        <end position="341"/>
    </location>
</feature>
<feature type="transmembrane region" description="Helical" evidence="13">
    <location>
        <begin position="353"/>
        <end position="373"/>
    </location>
</feature>
<evidence type="ECO:0000256" key="11">
    <source>
        <dbReference type="ARBA" id="ARBA00022953"/>
    </source>
</evidence>
<keyword evidence="5 13" id="KW-0812">Transmembrane</keyword>
<sequence length="1978" mass="222963">MYLVTVTPSTLNTLRKTMSEEDIKCSFAHRVGVQDIVPIVEPIDVEAIYDPSVPVTITSVEDLLNVMHAKYMAYEVTPIIEDIDYDDQDETTPPAPAVPEDSEIPNFNILEMTTASITAFMKAKTDAGLSLEEAATLYSLEYINSVHRSPASLEACKLYAGVKQRIDAHEEDPLMSEDIGVNEIVLDQIAAHPKLMPVKPDHIKYLSSRDPNVLCKYLDTLGILADSDIHEQTLMEGVTQAVGFLGVKCAFEWITKAKSMAGHMARASELLEKIFQKIINAFDFVASAVGSFTDFLSALKTKVIDMAISVWEKLQDFGEHFFYIIPMFCTFFLVTTASFLINKFLALVAPQYCFSYSTIFQLIVACCAMVGFAEMASALISMSKTSRFTFLALIFNVQGVNLAEEDPAFQQASRDIQDLGVTEQGGPSVMSFFGLLSLLTLFAPHNMKCDLYEMAKWSQGLKSLGDGYDKFSSMAERVAFWLYEKVGLSNTWDSGAIQSILLSTGIRFQAWCAEVESLNSEIISSMNLQSDITRVRRLKEQGDKLQKFMSNNPTAISFMLRERLKSALKTIDSVVARFERALDLDGSRICPFSVLFTGAPAAGKSNTMRSFIQDVLNDMDEPSVGRIYPRNSGDQYWTHYLRQTAVFYDEFAQNAPIPGKSDEMELIPLVSCNHYPLNCAAIEDKGISFNSKYIFMCSNKADVSAGAGLADNDAFRRRRHLCVKVVRDDRPFNPSEPYYNQTFQLLDPLRPHTNLRVLSPEGVMEEVGPMSYHELCTYTVNKMREHFQKEEASKNFSDSRKLITKKTLEQGSKFFTPFTLLSKKDILSNCENIKGLDLVDHEVYHDDGIHICFDQEGRKCTHDLSDYEKILYESVSDDLDDVQFEHALAIELANSERNMNDIKGLLLMVEPPKSYVKPPKAKNSDVQSFVDEVWEKLSDKARFLICAVTRRQAIRQMGVVGRIKKLKDDMMSWKVVQTWDKIPFAMKWMLGIIAIFSVGASAMWALNKLLNMRTWNPMEMIGVFMGTKALSAVFEQSYEGSGSNEQAVVYKHRKIRAYQQGSTTQYATLSQNDCEKLEAIKSAQGTLICKGLGGETRQVFVLVGKDHYLFLTTHEMNMIDFSKACTLCMRNDTSYSLFLHASDVVVGMKGGLKDPICAIRVSNVYNTPRACSKSISFDFADRLEGMKDCFIQPHAGKDFDQNVIKSTVTRVHEVVDVLDSKDRLSWKASNLLKVPSINFEGLCGRLLVCCDQSPDLKVVGMHVSGNVERGKSQSFFAEFNGLHGSNTAVRQQSDEVDFFELETPLPITEMVDQIGKVGIGQQVKLVGKTAIVKSSIHDNLWRKPETEPTIISKFDPRSPQPFDPYQAGIRKFVKEVGPLDFSVGSDESLVLRDIREELGNQVRMEGGFALSTVLSDEHTINGVDGIDFAERLIMSTSEGYPYVLDRQSGESGKWRYFDQDGDNWIMKDTTKSEMDNLENMVKQKDFDGKIITIACAKDEKTKLKKIYETPKTRIFEILPYHYNLLVRKYFLFFMQFLMSVHDILPCKVGLNVYSKSWDEMYGNHARFSNHFNGDYSGFDTGTPRALLIKLAHMISDLANDGAEARTVRVNLMNLAVDRRIIVGSDIFHVRGGTPSGFSLTVIVNSLVNQFYLMMAWRKIVKPISASMAPYRVMKSHVTFSVYGDDNVVSFDNQVRDYYNLETIAATLKEYNIFLSDGKKTGVLIPWTDIDNIDFLKRRWVLDSNYGFRCPLDKSSIEERLYWIKKSDDNYENLSDNVHSALMEAFHHGELYFNDLRAKIINAYEESNLGCPILLHYEEALDIWIEQRNSSRINAFMLGVSKEHLPANVNRDVVRTVSKTVDVTSVKGYNSKRNSGYKRTKVFISPTLRGCKATFRAGQYEVPPITKENIGLIIKDLSHIDFPLCFVSGDGGPAVVALAFAYAISKQELTRIGAVHLMTAFSKDDREYHNIISLFNGLG</sequence>
<dbReference type="PROSITE" id="PS51218">
    <property type="entry name" value="SF3_HELICASE_2"/>
    <property type="match status" value="1"/>
</dbReference>
<dbReference type="GO" id="GO:0005524">
    <property type="term" value="F:ATP binding"/>
    <property type="evidence" value="ECO:0007669"/>
    <property type="project" value="UniProtKB-KW"/>
</dbReference>
<dbReference type="Pfam" id="PF00680">
    <property type="entry name" value="RdRP_1"/>
    <property type="match status" value="1"/>
</dbReference>
<evidence type="ECO:0000256" key="3">
    <source>
        <dbReference type="ARBA" id="ARBA00022670"/>
    </source>
</evidence>
<evidence type="ECO:0000256" key="5">
    <source>
        <dbReference type="ARBA" id="ARBA00022692"/>
    </source>
</evidence>
<feature type="domain" description="RdRp catalytic" evidence="14">
    <location>
        <begin position="1568"/>
        <end position="1698"/>
    </location>
</feature>
<dbReference type="GO" id="GO:0003724">
    <property type="term" value="F:RNA helicase activity"/>
    <property type="evidence" value="ECO:0007669"/>
    <property type="project" value="InterPro"/>
</dbReference>
<evidence type="ECO:0000256" key="4">
    <source>
        <dbReference type="ARBA" id="ARBA00022679"/>
    </source>
</evidence>
<keyword evidence="7" id="KW-0547">Nucleotide-binding</keyword>
<organism evidence="16">
    <name type="scientific">Heracleum moellendorffii mottle spot virus</name>
    <dbReference type="NCBI Taxonomy" id="2856830"/>
    <lineage>
        <taxon>Viruses</taxon>
        <taxon>Riboviria</taxon>
        <taxon>Orthornavirae</taxon>
        <taxon>Pisuviricota</taxon>
        <taxon>Pisoniviricetes</taxon>
        <taxon>Picornavirales</taxon>
        <taxon>Secoviridae</taxon>
    </lineage>
</organism>
<dbReference type="InterPro" id="IPR004004">
    <property type="entry name" value="Helic/Pol/Pept_Calicivir-typ"/>
</dbReference>
<dbReference type="GO" id="GO:0039694">
    <property type="term" value="P:viral RNA genome replication"/>
    <property type="evidence" value="ECO:0007669"/>
    <property type="project" value="InterPro"/>
</dbReference>
<evidence type="ECO:0000256" key="8">
    <source>
        <dbReference type="ARBA" id="ARBA00022801"/>
    </source>
</evidence>
<dbReference type="InterPro" id="IPR001205">
    <property type="entry name" value="RNA-dir_pol_C"/>
</dbReference>
<dbReference type="Gene3D" id="1.20.960.20">
    <property type="match status" value="1"/>
</dbReference>
<evidence type="ECO:0000259" key="15">
    <source>
        <dbReference type="PROSITE" id="PS51218"/>
    </source>
</evidence>
<dbReference type="PRINTS" id="PR00918">
    <property type="entry name" value="CALICVIRUSNS"/>
</dbReference>
<dbReference type="GO" id="GO:0006508">
    <property type="term" value="P:proteolysis"/>
    <property type="evidence" value="ECO:0007669"/>
    <property type="project" value="UniProtKB-KW"/>
</dbReference>
<evidence type="ECO:0000256" key="6">
    <source>
        <dbReference type="ARBA" id="ARBA00022695"/>
    </source>
</evidence>
<keyword evidence="3" id="KW-0645">Protease</keyword>
<evidence type="ECO:0000256" key="9">
    <source>
        <dbReference type="ARBA" id="ARBA00022807"/>
    </source>
</evidence>
<name>A0A8F5GDR7_9SECO</name>
<dbReference type="InterPro" id="IPR043502">
    <property type="entry name" value="DNA/RNA_pol_sf"/>
</dbReference>
<keyword evidence="2" id="KW-0696">RNA-directed RNA polymerase</keyword>
<proteinExistence type="predicted"/>
<dbReference type="InterPro" id="IPR014759">
    <property type="entry name" value="Helicase_SF3_ssRNA_vir"/>
</dbReference>
<dbReference type="GO" id="GO:0003968">
    <property type="term" value="F:RNA-directed RNA polymerase activity"/>
    <property type="evidence" value="ECO:0007669"/>
    <property type="project" value="UniProtKB-KW"/>
</dbReference>
<reference evidence="16" key="1">
    <citation type="submission" date="2020-10" db="EMBL/GenBank/DDBJ databases">
        <authorList>
            <person name="Cheng X."/>
        </authorList>
    </citation>
    <scope>NUCLEOTIDE SEQUENCE</scope>
    <source>
        <strain evidence="16">HmH-1</strain>
    </source>
</reference>
<keyword evidence="13" id="KW-0472">Membrane</keyword>
<dbReference type="Gene3D" id="3.30.70.270">
    <property type="match status" value="1"/>
</dbReference>
<dbReference type="CDD" id="cd23169">
    <property type="entry name" value="ps-ssRNAv-Picornavirales"/>
    <property type="match status" value="1"/>
</dbReference>
<keyword evidence="12 13" id="KW-1133">Transmembrane helix</keyword>
<evidence type="ECO:0000256" key="13">
    <source>
        <dbReference type="SAM" id="Phobius"/>
    </source>
</evidence>
<evidence type="ECO:0000256" key="12">
    <source>
        <dbReference type="ARBA" id="ARBA00022989"/>
    </source>
</evidence>
<evidence type="ECO:0000259" key="14">
    <source>
        <dbReference type="PROSITE" id="PS50507"/>
    </source>
</evidence>
<evidence type="ECO:0000256" key="2">
    <source>
        <dbReference type="ARBA" id="ARBA00022484"/>
    </source>
</evidence>
<keyword evidence="10" id="KW-0067">ATP-binding</keyword>
<dbReference type="InterPro" id="IPR043128">
    <property type="entry name" value="Rev_trsase/Diguanyl_cyclase"/>
</dbReference>
<dbReference type="GO" id="GO:0006351">
    <property type="term" value="P:DNA-templated transcription"/>
    <property type="evidence" value="ECO:0007669"/>
    <property type="project" value="InterPro"/>
</dbReference>
<dbReference type="SUPFAM" id="SSF56672">
    <property type="entry name" value="DNA/RNA polymerases"/>
    <property type="match status" value="1"/>
</dbReference>
<dbReference type="InterPro" id="IPR000605">
    <property type="entry name" value="Helicase_SF3_ssDNA/RNA_vir"/>
</dbReference>
<evidence type="ECO:0000256" key="1">
    <source>
        <dbReference type="ARBA" id="ARBA00020936"/>
    </source>
</evidence>
<dbReference type="EMBL" id="MW143070">
    <property type="protein sequence ID" value="QXM11737.1"/>
    <property type="molecule type" value="Genomic_RNA"/>
</dbReference>
<keyword evidence="9" id="KW-0788">Thiol protease</keyword>
<feature type="domain" description="SF3 helicase" evidence="15">
    <location>
        <begin position="572"/>
        <end position="739"/>
    </location>
</feature>
<keyword evidence="6" id="KW-0548">Nucleotidyltransferase</keyword>